<dbReference type="Gene3D" id="2.60.120.200">
    <property type="match status" value="1"/>
</dbReference>
<dbReference type="SUPFAM" id="SSF56300">
    <property type="entry name" value="Metallo-dependent phosphatases"/>
    <property type="match status" value="1"/>
</dbReference>
<protein>
    <submittedName>
        <fullName evidence="3">LamG-like jellyroll fold domain-containing protein</fullName>
    </submittedName>
</protein>
<dbReference type="Pfam" id="PF00149">
    <property type="entry name" value="Metallophos"/>
    <property type="match status" value="1"/>
</dbReference>
<accession>A0ABV8T3J5</accession>
<feature type="signal peptide" evidence="1">
    <location>
        <begin position="1"/>
        <end position="29"/>
    </location>
</feature>
<reference evidence="4" key="1">
    <citation type="journal article" date="2019" name="Int. J. Syst. Evol. Microbiol.">
        <title>The Global Catalogue of Microorganisms (GCM) 10K type strain sequencing project: providing services to taxonomists for standard genome sequencing and annotation.</title>
        <authorList>
            <consortium name="The Broad Institute Genomics Platform"/>
            <consortium name="The Broad Institute Genome Sequencing Center for Infectious Disease"/>
            <person name="Wu L."/>
            <person name="Ma J."/>
        </authorList>
    </citation>
    <scope>NUCLEOTIDE SEQUENCE [LARGE SCALE GENOMIC DNA]</scope>
    <source>
        <strain evidence="4">CGMCC 1.10759</strain>
    </source>
</reference>
<dbReference type="Proteomes" id="UP001595904">
    <property type="component" value="Unassembled WGS sequence"/>
</dbReference>
<feature type="domain" description="Calcineurin-like phosphoesterase" evidence="2">
    <location>
        <begin position="49"/>
        <end position="160"/>
    </location>
</feature>
<dbReference type="InterPro" id="IPR029052">
    <property type="entry name" value="Metallo-depent_PP-like"/>
</dbReference>
<evidence type="ECO:0000256" key="1">
    <source>
        <dbReference type="SAM" id="SignalP"/>
    </source>
</evidence>
<comment type="caution">
    <text evidence="3">The sequence shown here is derived from an EMBL/GenBank/DDBJ whole genome shotgun (WGS) entry which is preliminary data.</text>
</comment>
<dbReference type="RefSeq" id="WP_380603905.1">
    <property type="nucleotide sequence ID" value="NZ_JBHSDU010000015.1"/>
</dbReference>
<proteinExistence type="predicted"/>
<dbReference type="EMBL" id="JBHSDU010000015">
    <property type="protein sequence ID" value="MFC4313518.1"/>
    <property type="molecule type" value="Genomic_DNA"/>
</dbReference>
<dbReference type="SUPFAM" id="SSF49899">
    <property type="entry name" value="Concanavalin A-like lectins/glucanases"/>
    <property type="match status" value="1"/>
</dbReference>
<dbReference type="InterPro" id="IPR013320">
    <property type="entry name" value="ConA-like_dom_sf"/>
</dbReference>
<dbReference type="Pfam" id="PF13385">
    <property type="entry name" value="Laminin_G_3"/>
    <property type="match status" value="1"/>
</dbReference>
<dbReference type="InterPro" id="IPR051918">
    <property type="entry name" value="STPP_CPPED1"/>
</dbReference>
<organism evidence="3 4">
    <name type="scientific">Steroidobacter flavus</name>
    <dbReference type="NCBI Taxonomy" id="1842136"/>
    <lineage>
        <taxon>Bacteria</taxon>
        <taxon>Pseudomonadati</taxon>
        <taxon>Pseudomonadota</taxon>
        <taxon>Gammaproteobacteria</taxon>
        <taxon>Steroidobacterales</taxon>
        <taxon>Steroidobacteraceae</taxon>
        <taxon>Steroidobacter</taxon>
    </lineage>
</organism>
<dbReference type="PANTHER" id="PTHR43143:SF5">
    <property type="entry name" value="SECRETED PROTEIN"/>
    <property type="match status" value="1"/>
</dbReference>
<sequence>MTLKSANAFFLRLLASAAVVLQTLAPAHAGDKDRDYDYDGSRGPSGKFTIAVIPDTQYLFDEDRGNRAVVEKSLQWIVEHSREKNIVFTVHLGDIVNNGGSARWGNTELAQASDVFKIFDRSDIQYGVVAGNHDIPGGWDDQRGHTTYLDYFGPSRTASNRSYCGSSDDGYNNCYTFSGGNQRFLLLALDWRASDATIAWAKSKLQQFSGVPTIIATHEILTSSNGQTVNDAAVLSGYGQTLWDRLIKANSQIFMTLNGHNWPAGAVTMKDLADREVYMHLVNYQDRYFSGSGMIRLYEFDLRANTVDVQTFSPYWLAHKGTLPPLAKDEVRLEDSANKFTMEIDFKERFAAERPVKPTPPVSPDRLLIDGTMAYWRFEGQNGSPLPEGAVVARDLSGRGNDLTRVTLRNGTASDLTWTSEFHPQQPSRGSLFVNGSKNNPSFGGAYLRTVDGAPINGMTFKNGYTIEAFVKLPEYCCEDRHAWMGVLSRMGRGGDLGRTEDDPDEPLATLTVSPSREFQWAVATFTDPGLLTNWSFRVPTLNWYHVALVNDGKQTLMYINGSLDQRNPQRIGNGLLTTGEYWMIGANHYGRTVEHSFYGWIGDVRIVNRPLQAREFMLGDKRR</sequence>
<feature type="chain" id="PRO_5046949627" evidence="1">
    <location>
        <begin position="30"/>
        <end position="624"/>
    </location>
</feature>
<keyword evidence="4" id="KW-1185">Reference proteome</keyword>
<name>A0ABV8T3J5_9GAMM</name>
<dbReference type="Gene3D" id="3.60.21.10">
    <property type="match status" value="1"/>
</dbReference>
<dbReference type="InterPro" id="IPR004843">
    <property type="entry name" value="Calcineurin-like_PHP"/>
</dbReference>
<evidence type="ECO:0000313" key="3">
    <source>
        <dbReference type="EMBL" id="MFC4313518.1"/>
    </source>
</evidence>
<evidence type="ECO:0000313" key="4">
    <source>
        <dbReference type="Proteomes" id="UP001595904"/>
    </source>
</evidence>
<dbReference type="PANTHER" id="PTHR43143">
    <property type="entry name" value="METALLOPHOSPHOESTERASE, CALCINEURIN SUPERFAMILY"/>
    <property type="match status" value="1"/>
</dbReference>
<gene>
    <name evidence="3" type="ORF">ACFPN2_30860</name>
</gene>
<keyword evidence="1" id="KW-0732">Signal</keyword>
<evidence type="ECO:0000259" key="2">
    <source>
        <dbReference type="Pfam" id="PF00149"/>
    </source>
</evidence>